<keyword evidence="4" id="KW-0503">Monooxygenase</keyword>
<dbReference type="InterPro" id="IPR036661">
    <property type="entry name" value="Luciferase-like_sf"/>
</dbReference>
<dbReference type="EMBL" id="JBIAZU010000006">
    <property type="protein sequence ID" value="MFF5294284.1"/>
    <property type="molecule type" value="Genomic_DNA"/>
</dbReference>
<keyword evidence="7" id="KW-1185">Reference proteome</keyword>
<comment type="caution">
    <text evidence="6">The sequence shown here is derived from an EMBL/GenBank/DDBJ whole genome shotgun (WGS) entry which is preliminary data.</text>
</comment>
<evidence type="ECO:0000256" key="3">
    <source>
        <dbReference type="ARBA" id="ARBA00023002"/>
    </source>
</evidence>
<dbReference type="PANTHER" id="PTHR42847">
    <property type="entry name" value="ALKANESULFONATE MONOOXYGENASE"/>
    <property type="match status" value="1"/>
</dbReference>
<keyword evidence="2" id="KW-0288">FMN</keyword>
<organism evidence="6 7">
    <name type="scientific">Paractinoplanes globisporus</name>
    <dbReference type="NCBI Taxonomy" id="113565"/>
    <lineage>
        <taxon>Bacteria</taxon>
        <taxon>Bacillati</taxon>
        <taxon>Actinomycetota</taxon>
        <taxon>Actinomycetes</taxon>
        <taxon>Micromonosporales</taxon>
        <taxon>Micromonosporaceae</taxon>
        <taxon>Paractinoplanes</taxon>
    </lineage>
</organism>
<name>A0ABW6WNU4_9ACTN</name>
<evidence type="ECO:0000256" key="1">
    <source>
        <dbReference type="ARBA" id="ARBA00022630"/>
    </source>
</evidence>
<keyword evidence="3" id="KW-0560">Oxidoreductase</keyword>
<dbReference type="InterPro" id="IPR050172">
    <property type="entry name" value="SsuD_RutA_monooxygenase"/>
</dbReference>
<dbReference type="SUPFAM" id="SSF51679">
    <property type="entry name" value="Bacterial luciferase-like"/>
    <property type="match status" value="1"/>
</dbReference>
<protein>
    <submittedName>
        <fullName evidence="6">LLM class flavin-dependent oxidoreductase</fullName>
    </submittedName>
</protein>
<keyword evidence="1" id="KW-0285">Flavoprotein</keyword>
<gene>
    <name evidence="6" type="ORF">ACFY35_33015</name>
</gene>
<proteinExistence type="predicted"/>
<feature type="domain" description="Luciferase-like" evidence="5">
    <location>
        <begin position="21"/>
        <end position="329"/>
    </location>
</feature>
<evidence type="ECO:0000313" key="6">
    <source>
        <dbReference type="EMBL" id="MFF5294284.1"/>
    </source>
</evidence>
<evidence type="ECO:0000256" key="2">
    <source>
        <dbReference type="ARBA" id="ARBA00022643"/>
    </source>
</evidence>
<dbReference type="Gene3D" id="3.20.20.30">
    <property type="entry name" value="Luciferase-like domain"/>
    <property type="match status" value="1"/>
</dbReference>
<dbReference type="PANTHER" id="PTHR42847:SF4">
    <property type="entry name" value="ALKANESULFONATE MONOOXYGENASE-RELATED"/>
    <property type="match status" value="1"/>
</dbReference>
<dbReference type="Pfam" id="PF00296">
    <property type="entry name" value="Bac_luciferase"/>
    <property type="match status" value="1"/>
</dbReference>
<evidence type="ECO:0000313" key="7">
    <source>
        <dbReference type="Proteomes" id="UP001602245"/>
    </source>
</evidence>
<dbReference type="InterPro" id="IPR011251">
    <property type="entry name" value="Luciferase-like_dom"/>
</dbReference>
<dbReference type="Proteomes" id="UP001602245">
    <property type="component" value="Unassembled WGS sequence"/>
</dbReference>
<sequence length="360" mass="38751">MPLHVHWFLPTAGDSHDIVGGGQARLAADTSRPPDLGYLALVARAAEQVGFEGVLTPTGSFCEDAWLTTAALLGETSRLKFLVAFRPGLLSPTLAAQMAATYQRISDGRLALNVVTGGEAHEQRRFGDHVGHDRRYARTAEFLRIVRGAWSGEPYTFRGEFYDVVDATVRAAPDPVPPVFFGGSSPAALPVAAAHADTYLTWGEPPAAVAAKLDAVRILAKDENRQLTYGIRLHVITRDTAEEAWAVARGLIARVPADEIEAARRQFARTESEGQRRMAALTTGDSLEISPNLWAGFGLVRPGAGTALVGSHAEVADRIAEYQALGIDHFILSGQPHLEEAYRFGENVLPLVAGNNKGEK</sequence>
<evidence type="ECO:0000256" key="4">
    <source>
        <dbReference type="ARBA" id="ARBA00023033"/>
    </source>
</evidence>
<dbReference type="CDD" id="cd01094">
    <property type="entry name" value="Alkanesulfonate_monoxygenase"/>
    <property type="match status" value="1"/>
</dbReference>
<reference evidence="6 7" key="1">
    <citation type="submission" date="2024-10" db="EMBL/GenBank/DDBJ databases">
        <title>The Natural Products Discovery Center: Release of the First 8490 Sequenced Strains for Exploring Actinobacteria Biosynthetic Diversity.</title>
        <authorList>
            <person name="Kalkreuter E."/>
            <person name="Kautsar S.A."/>
            <person name="Yang D."/>
            <person name="Bader C.D."/>
            <person name="Teijaro C.N."/>
            <person name="Fluegel L."/>
            <person name="Davis C.M."/>
            <person name="Simpson J.R."/>
            <person name="Lauterbach L."/>
            <person name="Steele A.D."/>
            <person name="Gui C."/>
            <person name="Meng S."/>
            <person name="Li G."/>
            <person name="Viehrig K."/>
            <person name="Ye F."/>
            <person name="Su P."/>
            <person name="Kiefer A.F."/>
            <person name="Nichols A."/>
            <person name="Cepeda A.J."/>
            <person name="Yan W."/>
            <person name="Fan B."/>
            <person name="Jiang Y."/>
            <person name="Adhikari A."/>
            <person name="Zheng C.-J."/>
            <person name="Schuster L."/>
            <person name="Cowan T.M."/>
            <person name="Smanski M.J."/>
            <person name="Chevrette M.G."/>
            <person name="De Carvalho L.P.S."/>
            <person name="Shen B."/>
        </authorList>
    </citation>
    <scope>NUCLEOTIDE SEQUENCE [LARGE SCALE GENOMIC DNA]</scope>
    <source>
        <strain evidence="6 7">NPDC000087</strain>
    </source>
</reference>
<dbReference type="RefSeq" id="WP_020514907.1">
    <property type="nucleotide sequence ID" value="NZ_JBIAZU010000006.1"/>
</dbReference>
<evidence type="ECO:0000259" key="5">
    <source>
        <dbReference type="Pfam" id="PF00296"/>
    </source>
</evidence>
<accession>A0ABW6WNU4</accession>